<evidence type="ECO:0000259" key="2">
    <source>
        <dbReference type="Pfam" id="PF01370"/>
    </source>
</evidence>
<dbReference type="Gene3D" id="3.90.25.10">
    <property type="entry name" value="UDP-galactose 4-epimerase, domain 1"/>
    <property type="match status" value="1"/>
</dbReference>
<evidence type="ECO:0000313" key="3">
    <source>
        <dbReference type="EMBL" id="MBM6912035.1"/>
    </source>
</evidence>
<dbReference type="InterPro" id="IPR036291">
    <property type="entry name" value="NAD(P)-bd_dom_sf"/>
</dbReference>
<dbReference type="PANTHER" id="PTHR43000">
    <property type="entry name" value="DTDP-D-GLUCOSE 4,6-DEHYDRATASE-RELATED"/>
    <property type="match status" value="1"/>
</dbReference>
<gene>
    <name evidence="3" type="ORF">H6A01_01655</name>
</gene>
<evidence type="ECO:0000256" key="1">
    <source>
        <dbReference type="ARBA" id="ARBA00007637"/>
    </source>
</evidence>
<proteinExistence type="inferred from homology"/>
<comment type="caution">
    <text evidence="3">The sequence shown here is derived from an EMBL/GenBank/DDBJ whole genome shotgun (WGS) entry which is preliminary data.</text>
</comment>
<dbReference type="Proteomes" id="UP000707138">
    <property type="component" value="Unassembled WGS sequence"/>
</dbReference>
<dbReference type="Pfam" id="PF01370">
    <property type="entry name" value="Epimerase"/>
    <property type="match status" value="1"/>
</dbReference>
<sequence length="310" mass="34253">MNICVTGGAGFIGSHLTDRLIEEGHRVLVIDNLFTGSREFVNAKADFREMDIRDTALTEVLLEFKPDYVFHEAAQTMVPVSMEKPALDCDINLMGLINVLNACRAAHVKKLIMPSSAAVYGDLDTLPLTEAMQGAPSSFYGLTKLTTESYLRIYKEAFGLDYICFRYSNVYGPRQGHGGEGGVISIFCERLAKGQGVTVYGDGEQTRDFIYVGDVVEANMLALQHTECSGVYNVSTEVGTSLNTLLNELKSIIGTDIDVTYEPTRTGDIKHSRLSIKKSNDNLGFRAKIDLTSGLKTTYHYFADMENFDM</sequence>
<feature type="domain" description="NAD-dependent epimerase/dehydratase" evidence="2">
    <location>
        <begin position="3"/>
        <end position="234"/>
    </location>
</feature>
<organism evidence="3 4">
    <name type="scientific">Veillonella magna</name>
    <dbReference type="NCBI Taxonomy" id="464322"/>
    <lineage>
        <taxon>Bacteria</taxon>
        <taxon>Bacillati</taxon>
        <taxon>Bacillota</taxon>
        <taxon>Negativicutes</taxon>
        <taxon>Veillonellales</taxon>
        <taxon>Veillonellaceae</taxon>
        <taxon>Veillonella</taxon>
    </lineage>
</organism>
<name>A0ABS2GE15_9FIRM</name>
<reference evidence="3 4" key="1">
    <citation type="journal article" date="2021" name="Sci. Rep.">
        <title>The distribution of antibiotic resistance genes in chicken gut microbiota commensals.</title>
        <authorList>
            <person name="Juricova H."/>
            <person name="Matiasovicova J."/>
            <person name="Kubasova T."/>
            <person name="Cejkova D."/>
            <person name="Rychlik I."/>
        </authorList>
    </citation>
    <scope>NUCLEOTIDE SEQUENCE [LARGE SCALE GENOMIC DNA]</scope>
    <source>
        <strain evidence="3 4">An537</strain>
    </source>
</reference>
<dbReference type="RefSeq" id="WP_205087330.1">
    <property type="nucleotide sequence ID" value="NZ_JACJLA010000002.1"/>
</dbReference>
<accession>A0ABS2GE15</accession>
<comment type="similarity">
    <text evidence="1">Belongs to the NAD(P)-dependent epimerase/dehydratase family.</text>
</comment>
<dbReference type="Gene3D" id="3.40.50.720">
    <property type="entry name" value="NAD(P)-binding Rossmann-like Domain"/>
    <property type="match status" value="1"/>
</dbReference>
<dbReference type="SUPFAM" id="SSF51735">
    <property type="entry name" value="NAD(P)-binding Rossmann-fold domains"/>
    <property type="match status" value="1"/>
</dbReference>
<dbReference type="InterPro" id="IPR001509">
    <property type="entry name" value="Epimerase_deHydtase"/>
</dbReference>
<evidence type="ECO:0000313" key="4">
    <source>
        <dbReference type="Proteomes" id="UP000707138"/>
    </source>
</evidence>
<dbReference type="EMBL" id="JACJLA010000002">
    <property type="protein sequence ID" value="MBM6912035.1"/>
    <property type="molecule type" value="Genomic_DNA"/>
</dbReference>
<protein>
    <submittedName>
        <fullName evidence="3">NAD-dependent epimerase/dehydratase family protein</fullName>
    </submittedName>
</protein>
<keyword evidence="4" id="KW-1185">Reference proteome</keyword>